<dbReference type="PRINTS" id="PR02045">
    <property type="entry name" value="F138DOMAIN"/>
</dbReference>
<dbReference type="Bgee" id="ENSMMUG00000053699">
    <property type="expression patterns" value="Expressed in primary visual cortex"/>
</dbReference>
<dbReference type="PANTHER" id="PTHR12138:SF75">
    <property type="entry name" value="SECRETED PROTEIN"/>
    <property type="match status" value="1"/>
</dbReference>
<dbReference type="AlphaFoldDB" id="A0A5F8ACF0"/>
<accession>A0A5F8ACF0</accession>
<evidence type="ECO:0000313" key="3">
    <source>
        <dbReference type="Proteomes" id="UP000006718"/>
    </source>
</evidence>
<reference evidence="2" key="2">
    <citation type="submission" date="2019-01" db="EMBL/GenBank/DDBJ databases">
        <authorList>
            <person name="Graves T."/>
            <person name="Eichler E.E."/>
            <person name="Wilson R.K."/>
        </authorList>
    </citation>
    <scope>NUCLEOTIDE SEQUENCE [LARGE SCALE GENOMIC DNA]</scope>
    <source>
        <strain evidence="2">17573</strain>
    </source>
</reference>
<dbReference type="PANTHER" id="PTHR12138">
    <property type="entry name" value="PRIMATE-EXPANDED PROTEIN FAMILY"/>
    <property type="match status" value="1"/>
</dbReference>
<evidence type="ECO:0000313" key="2">
    <source>
        <dbReference type="Ensembl" id="ENSMMUP00000075052.1"/>
    </source>
</evidence>
<feature type="compositionally biased region" description="Polar residues" evidence="1">
    <location>
        <begin position="83"/>
        <end position="95"/>
    </location>
</feature>
<organism evidence="2 3">
    <name type="scientific">Macaca mulatta</name>
    <name type="common">Rhesus macaque</name>
    <dbReference type="NCBI Taxonomy" id="9544"/>
    <lineage>
        <taxon>Eukaryota</taxon>
        <taxon>Metazoa</taxon>
        <taxon>Chordata</taxon>
        <taxon>Craniata</taxon>
        <taxon>Vertebrata</taxon>
        <taxon>Euteleostomi</taxon>
        <taxon>Mammalia</taxon>
        <taxon>Eutheria</taxon>
        <taxon>Euarchontoglires</taxon>
        <taxon>Primates</taxon>
        <taxon>Haplorrhini</taxon>
        <taxon>Catarrhini</taxon>
        <taxon>Cercopithecidae</taxon>
        <taxon>Cercopithecinae</taxon>
        <taxon>Macaca</taxon>
    </lineage>
</organism>
<dbReference type="Proteomes" id="UP000006718">
    <property type="component" value="Chromosome 12"/>
</dbReference>
<name>A0A5F8ACF0_MACMU</name>
<evidence type="ECO:0000256" key="1">
    <source>
        <dbReference type="SAM" id="MobiDB-lite"/>
    </source>
</evidence>
<proteinExistence type="predicted"/>
<reference evidence="2" key="3">
    <citation type="submission" date="2025-08" db="UniProtKB">
        <authorList>
            <consortium name="Ensembl"/>
        </authorList>
    </citation>
    <scope>IDENTIFICATION</scope>
    <source>
        <strain evidence="2">17573</strain>
    </source>
</reference>
<dbReference type="GeneTree" id="ENSGT00940000166143"/>
<dbReference type="VEuPathDB" id="HostDB:ENSMMUG00000053699"/>
<reference evidence="3" key="1">
    <citation type="journal article" date="2007" name="Science">
        <title>Evolutionary and biomedical insights from the rhesus macaque genome.</title>
        <authorList>
            <person name="Gibbs R.A."/>
            <person name="Rogers J."/>
            <person name="Katze M.G."/>
            <person name="Bumgarner R."/>
            <person name="Weinstock G.M."/>
            <person name="Mardis E.R."/>
            <person name="Remington K.A."/>
            <person name="Strausberg R.L."/>
            <person name="Venter J.C."/>
            <person name="Wilson R.K."/>
            <person name="Batzer M.A."/>
            <person name="Bustamante C.D."/>
            <person name="Eichler E.E."/>
            <person name="Hahn M.W."/>
            <person name="Hardison R.C."/>
            <person name="Makova K.D."/>
            <person name="Miller W."/>
            <person name="Milosavljevic A."/>
            <person name="Palermo R.E."/>
            <person name="Siepel A."/>
            <person name="Sikela J.M."/>
            <person name="Attaway T."/>
            <person name="Bell S."/>
            <person name="Bernard K.E."/>
            <person name="Buhay C.J."/>
            <person name="Chandrabose M.N."/>
            <person name="Dao M."/>
            <person name="Davis C."/>
            <person name="Delehaunty K.D."/>
            <person name="Ding Y."/>
            <person name="Dinh H.H."/>
            <person name="Dugan-Rocha S."/>
            <person name="Fulton L.A."/>
            <person name="Gabisi R.A."/>
            <person name="Garner T.T."/>
            <person name="Godfrey J."/>
            <person name="Hawes A.C."/>
            <person name="Hernandez J."/>
            <person name="Hines S."/>
            <person name="Holder M."/>
            <person name="Hume J."/>
            <person name="Jhangiani S.N."/>
            <person name="Joshi V."/>
            <person name="Khan Z.M."/>
            <person name="Kirkness E.F."/>
            <person name="Cree A."/>
            <person name="Fowler R.G."/>
            <person name="Lee S."/>
            <person name="Lewis L.R."/>
            <person name="Li Z."/>
            <person name="Liu Y.-S."/>
            <person name="Moore S.M."/>
            <person name="Muzny D."/>
            <person name="Nazareth L.V."/>
            <person name="Ngo D.N."/>
            <person name="Okwuonu G.O."/>
            <person name="Pai G."/>
            <person name="Parker D."/>
            <person name="Paul H.A."/>
            <person name="Pfannkoch C."/>
            <person name="Pohl C.S."/>
            <person name="Rogers Y.-H.C."/>
            <person name="Ruiz S.J."/>
            <person name="Sabo A."/>
            <person name="Santibanez J."/>
            <person name="Schneider B.W."/>
            <person name="Smith S.M."/>
            <person name="Sodergren E."/>
            <person name="Svatek A.F."/>
            <person name="Utterback T.R."/>
            <person name="Vattathil S."/>
            <person name="Warren W."/>
            <person name="White C.S."/>
            <person name="Chinwalla A.T."/>
            <person name="Feng Y."/>
            <person name="Halpern A.L."/>
            <person name="Hillier L.W."/>
            <person name="Huang X."/>
            <person name="Minx P."/>
            <person name="Nelson J.O."/>
            <person name="Pepin K.H."/>
            <person name="Qin X."/>
            <person name="Sutton G.G."/>
            <person name="Venter E."/>
            <person name="Walenz B.P."/>
            <person name="Wallis J.W."/>
            <person name="Worley K.C."/>
            <person name="Yang S.-P."/>
            <person name="Jones S.M."/>
            <person name="Marra M.A."/>
            <person name="Rocchi M."/>
            <person name="Schein J.E."/>
            <person name="Baertsch R."/>
            <person name="Clarke L."/>
            <person name="Csuros M."/>
            <person name="Glasscock J."/>
            <person name="Harris R.A."/>
            <person name="Havlak P."/>
            <person name="Jackson A.R."/>
            <person name="Jiang H."/>
            <person name="Liu Y."/>
            <person name="Messina D.N."/>
            <person name="Shen Y."/>
            <person name="Song H.X.-Z."/>
            <person name="Wylie T."/>
            <person name="Zhang L."/>
            <person name="Birney E."/>
            <person name="Han K."/>
            <person name="Konkel M.K."/>
            <person name="Lee J."/>
            <person name="Smit A.F.A."/>
            <person name="Ullmer B."/>
            <person name="Wang H."/>
            <person name="Xing J."/>
            <person name="Burhans R."/>
            <person name="Cheng Z."/>
            <person name="Karro J.E."/>
            <person name="Ma J."/>
            <person name="Raney B."/>
            <person name="She X."/>
            <person name="Cox M.J."/>
            <person name="Demuth J.P."/>
            <person name="Dumas L.J."/>
            <person name="Han S.-G."/>
            <person name="Hopkins J."/>
            <person name="Karimpour-Fard A."/>
            <person name="Kim Y.H."/>
            <person name="Pollack J.R."/>
            <person name="Vinar T."/>
            <person name="Addo-Quaye C."/>
            <person name="Degenhardt J."/>
            <person name="Denby A."/>
            <person name="Hubisz M.J."/>
            <person name="Indap A."/>
            <person name="Kosiol C."/>
            <person name="Lahn B.T."/>
            <person name="Lawson H.A."/>
            <person name="Marklein A."/>
            <person name="Nielsen R."/>
            <person name="Vallender E.J."/>
            <person name="Clark A.G."/>
            <person name="Ferguson B."/>
            <person name="Hernandez R.D."/>
            <person name="Hirani K."/>
            <person name="Kehrer-Sawatzki H."/>
            <person name="Kolb J."/>
            <person name="Patil S."/>
            <person name="Pu L.-L."/>
            <person name="Ren Y."/>
            <person name="Smith D.G."/>
            <person name="Wheeler D.A."/>
            <person name="Schenck I."/>
            <person name="Ball E.V."/>
            <person name="Chen R."/>
            <person name="Cooper D.N."/>
            <person name="Giardine B."/>
            <person name="Hsu F."/>
            <person name="Kent W.J."/>
            <person name="Lesk A."/>
            <person name="Nelson D.L."/>
            <person name="O'brien W.E."/>
            <person name="Pruefer K."/>
            <person name="Stenson P.D."/>
            <person name="Wallace J.C."/>
            <person name="Ke H."/>
            <person name="Liu X.-M."/>
            <person name="Wang P."/>
            <person name="Xiang A.P."/>
            <person name="Yang F."/>
            <person name="Barber G.P."/>
            <person name="Haussler D."/>
            <person name="Karolchik D."/>
            <person name="Kern A.D."/>
            <person name="Kuhn R.M."/>
            <person name="Smith K.E."/>
            <person name="Zwieg A.S."/>
        </authorList>
    </citation>
    <scope>NUCLEOTIDE SEQUENCE [LARGE SCALE GENOMIC DNA]</scope>
    <source>
        <strain evidence="3">17573</strain>
    </source>
</reference>
<protein>
    <submittedName>
        <fullName evidence="2">Uncharacterized protein</fullName>
    </submittedName>
</protein>
<dbReference type="InParanoid" id="A0A5F8ACF0"/>
<keyword evidence="3" id="KW-1185">Reference proteome</keyword>
<feature type="region of interest" description="Disordered" evidence="1">
    <location>
        <begin position="83"/>
        <end position="114"/>
    </location>
</feature>
<reference evidence="2" key="4">
    <citation type="submission" date="2025-09" db="UniProtKB">
        <authorList>
            <consortium name="Ensembl"/>
        </authorList>
    </citation>
    <scope>IDENTIFICATION</scope>
    <source>
        <strain evidence="2">17573</strain>
    </source>
</reference>
<dbReference type="Ensembl" id="ENSMMUT00000081249.1">
    <property type="protein sequence ID" value="ENSMMUP00000075052.1"/>
    <property type="gene ID" value="ENSMMUG00000053699.1"/>
</dbReference>
<sequence>DYRPEPPRPPIIIIFKSQSFTLSLRLECSGAITTHCSLEFLGSRDPPASASGVAGTTGIYHHAQIIFLFCRDGVSLCCSSWSQTPGSSDPATSASEGAGAGITGMSHRSRPTSLAPHSLLAPKLESLSQPFLFHLPPGTVLQQRAV</sequence>